<dbReference type="KEGG" id="paeb:NCGM1900_5274"/>
<evidence type="ECO:0000313" key="10">
    <source>
        <dbReference type="Proteomes" id="UP000045039"/>
    </source>
</evidence>
<evidence type="ECO:0000313" key="15">
    <source>
        <dbReference type="Proteomes" id="UP000433532"/>
    </source>
</evidence>
<dbReference type="EMBL" id="NFFZ01000032">
    <property type="protein sequence ID" value="OTI55124.1"/>
    <property type="molecule type" value="Genomic_DNA"/>
</dbReference>
<name>A0A071KXM3_PSEAI</name>
<dbReference type="PANTHER" id="PTHR37421:SF1">
    <property type="entry name" value="UPF0260 PROTEIN YCGN"/>
    <property type="match status" value="1"/>
</dbReference>
<evidence type="ECO:0000313" key="14">
    <source>
        <dbReference type="Proteomes" id="UP000284767"/>
    </source>
</evidence>
<dbReference type="Proteomes" id="UP001297540">
    <property type="component" value="Chromosome"/>
</dbReference>
<reference evidence="7 13" key="6">
    <citation type="submission" date="2018-08" db="EMBL/GenBank/DDBJ databases">
        <title>Recombination of ecologically and evolutionarily significant loci maintains genetic cohesion in the Pseudomonas syringae species complex.</title>
        <authorList>
            <person name="Dillon M."/>
            <person name="Thakur S."/>
            <person name="Almeida R.N.D."/>
            <person name="Weir B.S."/>
            <person name="Guttman D.S."/>
        </authorList>
    </citation>
    <scope>NUCLEOTIDE SEQUENCE [LARGE SCALE GENOMIC DNA]</scope>
    <source>
        <strain evidence="7 13">ICMP 7846</strain>
    </source>
</reference>
<dbReference type="EMBL" id="CP136986">
    <property type="protein sequence ID" value="WOS75622.1"/>
    <property type="molecule type" value="Genomic_DNA"/>
</dbReference>
<dbReference type="EMBL" id="WOAD01000001">
    <property type="protein sequence ID" value="MUI33968.1"/>
    <property type="molecule type" value="Genomic_DNA"/>
</dbReference>
<evidence type="ECO:0000313" key="12">
    <source>
        <dbReference type="Proteomes" id="UP000253594"/>
    </source>
</evidence>
<dbReference type="NCBIfam" id="NF003502">
    <property type="entry name" value="PRK05170.1-6"/>
    <property type="match status" value="1"/>
</dbReference>
<accession>A0A071KXM3</accession>
<gene>
    <name evidence="7" type="ORF">ALP65_01649</name>
    <name evidence="5" type="ORF">CAZ10_34595</name>
    <name evidence="6" type="ORF">DT376_21665</name>
    <name evidence="3" type="ORF">GNQ48_03040</name>
    <name evidence="4" type="ORF">GUL26_06530</name>
    <name evidence="8" type="ORF">IPC1295_23160</name>
    <name evidence="9" type="ORF">L4V69_24300</name>
    <name evidence="2" type="ORF">PAERUG_P19_London_7_VIM_2_05_10_05232</name>
</gene>
<dbReference type="NCBIfam" id="NF003507">
    <property type="entry name" value="PRK05170.2-5"/>
    <property type="match status" value="1"/>
</dbReference>
<reference evidence="8 14" key="4">
    <citation type="submission" date="2017-08" db="EMBL/GenBank/DDBJ databases">
        <authorList>
            <person name="Feschi L."/>
            <person name="Jeukens J."/>
            <person name="Emond-Rheault J.-G."/>
            <person name="Kukavica-Ibrulj I."/>
            <person name="Boyle B."/>
            <person name="Levesque R.C."/>
        </authorList>
    </citation>
    <scope>NUCLEOTIDE SEQUENCE [LARGE SCALE GENOMIC DNA]</scope>
    <source>
        <strain evidence="8 14">PA-W36</strain>
    </source>
</reference>
<reference evidence="6 12" key="5">
    <citation type="submission" date="2018-07" db="EMBL/GenBank/DDBJ databases">
        <title>Mechanisms of high-level aminoglycoside resistance among Gram-negative pathogens in Brazil.</title>
        <authorList>
            <person name="Ballaben A.S."/>
            <person name="Darini A.L.C."/>
            <person name="Doi Y."/>
        </authorList>
    </citation>
    <scope>NUCLEOTIDE SEQUENCE [LARGE SCALE GENOMIC DNA]</scope>
    <source>
        <strain evidence="6 12">B2-305</strain>
    </source>
</reference>
<dbReference type="Proteomes" id="UP000433532">
    <property type="component" value="Unassembled WGS sequence"/>
</dbReference>
<dbReference type="EMBL" id="CVVU01000235">
    <property type="protein sequence ID" value="CRP68426.1"/>
    <property type="molecule type" value="Genomic_DNA"/>
</dbReference>
<reference evidence="2" key="2">
    <citation type="submission" date="2015-06" db="EMBL/GenBank/DDBJ databases">
        <authorList>
            <person name="Radhakrishnan R."/>
            <person name="Underwood A."/>
            <person name="Al-Shahib A."/>
        </authorList>
    </citation>
    <scope>NUCLEOTIDE SEQUENCE</scope>
    <source>
        <strain evidence="2">P19_London_7_VIM_2_05_10</strain>
    </source>
</reference>
<dbReference type="NCBIfam" id="NF003501">
    <property type="entry name" value="PRK05170.1-5"/>
    <property type="match status" value="1"/>
</dbReference>
<evidence type="ECO:0000313" key="5">
    <source>
        <dbReference type="EMBL" id="OTI55124.1"/>
    </source>
</evidence>
<dbReference type="RefSeq" id="WP_003082662.1">
    <property type="nucleotide sequence ID" value="NZ_AP014622.1"/>
</dbReference>
<comment type="similarity">
    <text evidence="1">Belongs to the UPF0260 family.</text>
</comment>
<dbReference type="PANTHER" id="PTHR37421">
    <property type="entry name" value="UPF0260 PROTEIN YCGN"/>
    <property type="match status" value="1"/>
</dbReference>
<dbReference type="AlphaFoldDB" id="A0A071KXM3"/>
<evidence type="ECO:0000313" key="13">
    <source>
        <dbReference type="Proteomes" id="UP000270834"/>
    </source>
</evidence>
<dbReference type="Proteomes" id="UP000045039">
    <property type="component" value="Unassembled WGS sequence"/>
</dbReference>
<dbReference type="Pfam" id="PF03692">
    <property type="entry name" value="CxxCxxCC"/>
    <property type="match status" value="1"/>
</dbReference>
<reference evidence="10" key="1">
    <citation type="submission" date="2015-06" db="EMBL/GenBank/DDBJ databases">
        <authorList>
            <person name="Radhakrishnan Rajesh"/>
            <person name="Underwood Anthony"/>
            <person name="Al-Shahib Ali"/>
        </authorList>
    </citation>
    <scope>NUCLEOTIDE SEQUENCE [LARGE SCALE GENOMIC DNA]</scope>
    <source>
        <strain evidence="10">P19_London_7_VIM_2_05_10</strain>
    </source>
</reference>
<dbReference type="InterPro" id="IPR008228">
    <property type="entry name" value="UCP006173"/>
</dbReference>
<dbReference type="PIRSF" id="PIRSF006173">
    <property type="entry name" value="UCP006173"/>
    <property type="match status" value="1"/>
</dbReference>
<dbReference type="Proteomes" id="UP000284767">
    <property type="component" value="Unassembled WGS sequence"/>
</dbReference>
<reference evidence="9" key="11">
    <citation type="submission" date="2023-10" db="EMBL/GenBank/DDBJ databases">
        <title>Pathogen: clinical or host-associated sample.</title>
        <authorList>
            <person name="Hergert J."/>
            <person name="Casey R."/>
            <person name="Wagner J."/>
            <person name="Young E.L."/>
            <person name="Oakeson K.F."/>
        </authorList>
    </citation>
    <scope>NUCLEOTIDE SEQUENCE</scope>
    <source>
        <strain evidence="9">2021CK-01020</strain>
    </source>
</reference>
<accession>A0A1S1C1A0</accession>
<reference evidence="9" key="10">
    <citation type="submission" date="2023-06" db="EMBL/GenBank/DDBJ databases">
        <authorList>
            <consortium name="Clinical and Environmental Microbiology Branch: Whole genome sequencing antimicrobial resistance pathogens in the healthcare setting"/>
        </authorList>
    </citation>
    <scope>NUCLEOTIDE SEQUENCE</scope>
    <source>
        <strain evidence="9">2021CK-01020</strain>
    </source>
</reference>
<dbReference type="EMBL" id="NSNE01000015">
    <property type="protein sequence ID" value="RPM10611.1"/>
    <property type="molecule type" value="Genomic_DNA"/>
</dbReference>
<evidence type="ECO:0000313" key="7">
    <source>
        <dbReference type="EMBL" id="RMS50103.1"/>
    </source>
</evidence>
<evidence type="ECO:0000313" key="8">
    <source>
        <dbReference type="EMBL" id="RPM10611.1"/>
    </source>
</evidence>
<dbReference type="HAMAP" id="MF_00676">
    <property type="entry name" value="UPF0260"/>
    <property type="match status" value="1"/>
</dbReference>
<evidence type="ECO:0000313" key="6">
    <source>
        <dbReference type="EMBL" id="RCI72822.1"/>
    </source>
</evidence>
<evidence type="ECO:0000313" key="11">
    <source>
        <dbReference type="Proteomes" id="UP000194857"/>
    </source>
</evidence>
<dbReference type="EMBL" id="WXZT01000003">
    <property type="protein sequence ID" value="MZZ11895.1"/>
    <property type="molecule type" value="Genomic_DNA"/>
</dbReference>
<dbReference type="Proteomes" id="UP000270834">
    <property type="component" value="Unassembled WGS sequence"/>
</dbReference>
<reference evidence="3 15" key="8">
    <citation type="submission" date="2019-11" db="EMBL/GenBank/DDBJ databases">
        <title>Genomes of ocular Pseudomonas aeruginosa isolates.</title>
        <authorList>
            <person name="Khan M."/>
            <person name="Rice S.A."/>
            <person name="Willcox M.D.P."/>
            <person name="Stapleton F."/>
        </authorList>
    </citation>
    <scope>NUCLEOTIDE SEQUENCE [LARGE SCALE GENOMIC DNA]</scope>
    <source>
        <strain evidence="3 15">PA221</strain>
    </source>
</reference>
<sequence length="149" mass="17235">MAAKVEPFWKRKTLAQLDQDEWESLCDGCGLCCLQKLEDEDDGSVYYTRIACKLLDLQSCRCTNYAERIRFVPDCIQLTPAQADEFQWLPPTCGYRLVAEGKDLPLWHHLVCGDPERVHKERISQSGRMLSETQVAEDDWEDYLIFRAG</sequence>
<evidence type="ECO:0000313" key="9">
    <source>
        <dbReference type="EMBL" id="WOS75622.1"/>
    </source>
</evidence>
<dbReference type="OMA" id="TCQCSDY"/>
<dbReference type="Proteomes" id="UP000253594">
    <property type="component" value="Unassembled WGS sequence"/>
</dbReference>
<reference evidence="5 11" key="3">
    <citation type="submission" date="2017-05" db="EMBL/GenBank/DDBJ databases">
        <authorList>
            <person name="Song R."/>
            <person name="Chenine A.L."/>
            <person name="Ruprecht R.M."/>
        </authorList>
    </citation>
    <scope>NUCLEOTIDE SEQUENCE [LARGE SCALE GENOMIC DNA]</scope>
    <source>
        <strain evidence="5 11">S567_C10_BS</strain>
    </source>
</reference>
<organism evidence="5 11">
    <name type="scientific">Pseudomonas aeruginosa</name>
    <dbReference type="NCBI Taxonomy" id="287"/>
    <lineage>
        <taxon>Bacteria</taxon>
        <taxon>Pseudomonadati</taxon>
        <taxon>Pseudomonadota</taxon>
        <taxon>Gammaproteobacteria</taxon>
        <taxon>Pseudomonadales</taxon>
        <taxon>Pseudomonadaceae</taxon>
        <taxon>Pseudomonas</taxon>
    </lineage>
</organism>
<dbReference type="Proteomes" id="UP000644192">
    <property type="component" value="Unassembled WGS sequence"/>
</dbReference>
<evidence type="ECO:0000313" key="3">
    <source>
        <dbReference type="EMBL" id="MUI33968.1"/>
    </source>
</evidence>
<dbReference type="EMBL" id="RBSQ01000946">
    <property type="protein sequence ID" value="RMS50103.1"/>
    <property type="molecule type" value="Genomic_DNA"/>
</dbReference>
<reference evidence="8 14" key="7">
    <citation type="submission" date="2019-01" db="EMBL/GenBank/DDBJ databases">
        <title>The Pseudomonas aeruginosa pan-genome provides new insights on its population structure, horizontal gene transfer and pathogenicity.</title>
        <authorList>
            <person name="Freschi L."/>
            <person name="Vincent A.T."/>
            <person name="Jeukens J."/>
            <person name="Emond-Rheault J.-G."/>
            <person name="Kukavica-Ibrulj I."/>
            <person name="Dupont M.-J."/>
            <person name="Charette S.J."/>
            <person name="Boyle B."/>
            <person name="Levesque R.C."/>
        </authorList>
    </citation>
    <scope>NUCLEOTIDE SEQUENCE [LARGE SCALE GENOMIC DNA]</scope>
    <source>
        <strain evidence="8 14">PA-W36</strain>
    </source>
</reference>
<evidence type="ECO:0000313" key="2">
    <source>
        <dbReference type="EMBL" id="CRP68426.1"/>
    </source>
</evidence>
<proteinExistence type="inferred from homology"/>
<dbReference type="InterPro" id="IPR005358">
    <property type="entry name" value="Puta_zinc/iron-chelating_dom"/>
</dbReference>
<dbReference type="EMBL" id="QORE01000808">
    <property type="protein sequence ID" value="RCI72822.1"/>
    <property type="molecule type" value="Genomic_DNA"/>
</dbReference>
<protein>
    <recommendedName>
        <fullName evidence="1">UPF0260 protein ALP65_01649</fullName>
    </recommendedName>
</protein>
<evidence type="ECO:0000313" key="4">
    <source>
        <dbReference type="EMBL" id="MZZ11895.1"/>
    </source>
</evidence>
<reference evidence="4" key="9">
    <citation type="submission" date="2020-01" db="EMBL/GenBank/DDBJ databases">
        <title>Bacteria Cultured from War Wounds Associated with the Conflict in Eastern Ukraine.</title>
        <authorList>
            <person name="Snesrud E."/>
            <person name="Galac M.R."/>
            <person name="Mc Gann P."/>
            <person name="Valentine K."/>
            <person name="Viacheslav K."/>
        </authorList>
    </citation>
    <scope>NUCLEOTIDE SEQUENCE</scope>
    <source>
        <strain evidence="4">VNMU148</strain>
    </source>
</reference>
<dbReference type="Proteomes" id="UP000194857">
    <property type="component" value="Unassembled WGS sequence"/>
</dbReference>
<evidence type="ECO:0000256" key="1">
    <source>
        <dbReference type="HAMAP-Rule" id="MF_00676"/>
    </source>
</evidence>